<comment type="caution">
    <text evidence="2">The sequence shown here is derived from an EMBL/GenBank/DDBJ whole genome shotgun (WGS) entry which is preliminary data.</text>
</comment>
<dbReference type="RefSeq" id="WP_289162548.1">
    <property type="nucleotide sequence ID" value="NZ_JASZZN010000003.1"/>
</dbReference>
<evidence type="ECO:0000313" key="3">
    <source>
        <dbReference type="Proteomes" id="UP001239462"/>
    </source>
</evidence>
<dbReference type="Proteomes" id="UP001239462">
    <property type="component" value="Unassembled WGS sequence"/>
</dbReference>
<name>A0ABT7PEP8_9BACT</name>
<reference evidence="2 3" key="1">
    <citation type="submission" date="2023-06" db="EMBL/GenBank/DDBJ databases">
        <title>Roseiconus lacunae JC819 isolated from Gulf of Mannar region, Tamil Nadu.</title>
        <authorList>
            <person name="Pk S."/>
            <person name="Ch S."/>
            <person name="Ch V.R."/>
        </authorList>
    </citation>
    <scope>NUCLEOTIDE SEQUENCE [LARGE SCALE GENOMIC DNA]</scope>
    <source>
        <strain evidence="2 3">JC819</strain>
    </source>
</reference>
<dbReference type="Pfam" id="PF05136">
    <property type="entry name" value="Phage_portal_2"/>
    <property type="match status" value="1"/>
</dbReference>
<proteinExistence type="predicted"/>
<feature type="compositionally biased region" description="Low complexity" evidence="1">
    <location>
        <begin position="267"/>
        <end position="283"/>
    </location>
</feature>
<keyword evidence="3" id="KW-1185">Reference proteome</keyword>
<organism evidence="2 3">
    <name type="scientific">Roseiconus lacunae</name>
    <dbReference type="NCBI Taxonomy" id="2605694"/>
    <lineage>
        <taxon>Bacteria</taxon>
        <taxon>Pseudomonadati</taxon>
        <taxon>Planctomycetota</taxon>
        <taxon>Planctomycetia</taxon>
        <taxon>Pirellulales</taxon>
        <taxon>Pirellulaceae</taxon>
        <taxon>Roseiconus</taxon>
    </lineage>
</organism>
<dbReference type="InterPro" id="IPR006429">
    <property type="entry name" value="Phage_lambda_portal"/>
</dbReference>
<sequence length="518" mass="58896">MRQPESIAKAFDDLRQDFRAAKQTRFSSKPRGVNPMGSGADWHYSRERDYLWMIERARAFQRDDMVVGQGVRRLVSNVVRGGFTPDPKTGDPDLDRAQIEMHEEWAADKDQCHSEGEYTFEQMERAVLRHAITDGDIWSLLRNDNKIQFAEAHRPRTPKTKRNVVHGVLLDSDSRREEVWIAKESQSPRERVSRVSDLKQYKIRDENGDRQVLQVYFPQRFSQRRGVTAFAPITDCVGMHDDLQFNTMVKAQMSSLMVIIREQTKDPNSGSAGPALGSSSANNRESENVGGDDAEWGLIPRIKAGLDVRLPYGEKAQGFTPNIPNPEFFPHTSLLLTFIAVNLDMPVQMLLLDPTKTNFSGWRGAIEQARIRFVEIQSDLVAQFHRPMWKWRVRNMMRQSPAIRKMAGRSGVNAFRHDWQFPGWPYIDKLKDAQADDLAITRFLDSPRRVQAARNRKWSQVAGEIVADKGILIRNAIEEADAINQQFPTAGVSWRELLGPGLTSESPVIQTIETGAGA</sequence>
<accession>A0ABT7PEP8</accession>
<dbReference type="EMBL" id="JASZZN010000003">
    <property type="protein sequence ID" value="MDM4014965.1"/>
    <property type="molecule type" value="Genomic_DNA"/>
</dbReference>
<protein>
    <submittedName>
        <fullName evidence="2">Phage portal protein</fullName>
    </submittedName>
</protein>
<evidence type="ECO:0000256" key="1">
    <source>
        <dbReference type="SAM" id="MobiDB-lite"/>
    </source>
</evidence>
<evidence type="ECO:0000313" key="2">
    <source>
        <dbReference type="EMBL" id="MDM4014965.1"/>
    </source>
</evidence>
<feature type="region of interest" description="Disordered" evidence="1">
    <location>
        <begin position="265"/>
        <end position="292"/>
    </location>
</feature>
<gene>
    <name evidence="2" type="ORF">QTN89_05960</name>
</gene>